<feature type="signal peptide" evidence="2">
    <location>
        <begin position="1"/>
        <end position="29"/>
    </location>
</feature>
<organism evidence="3 4">
    <name type="scientific">[Mycobacterium] manitobense</name>
    <dbReference type="NCBI Taxonomy" id="190147"/>
    <lineage>
        <taxon>Bacteria</taxon>
        <taxon>Bacillati</taxon>
        <taxon>Actinomycetota</taxon>
        <taxon>Actinomycetes</taxon>
        <taxon>Mycobacteriales</taxon>
        <taxon>Mycobacteriaceae</taxon>
        <taxon>Mycolicibacterium</taxon>
    </lineage>
</organism>
<gene>
    <name evidence="3" type="ORF">H7I41_28640</name>
</gene>
<keyword evidence="2" id="KW-0732">Signal</keyword>
<evidence type="ECO:0000256" key="1">
    <source>
        <dbReference type="SAM" id="Phobius"/>
    </source>
</evidence>
<evidence type="ECO:0000313" key="4">
    <source>
        <dbReference type="Proteomes" id="UP001140293"/>
    </source>
</evidence>
<dbReference type="InterPro" id="IPR019283">
    <property type="entry name" value="DUF2330"/>
</dbReference>
<accession>A0A9X3BQN2</accession>
<feature type="transmembrane region" description="Helical" evidence="1">
    <location>
        <begin position="326"/>
        <end position="349"/>
    </location>
</feature>
<dbReference type="EMBL" id="JACKSJ010000257">
    <property type="protein sequence ID" value="MCV7173894.1"/>
    <property type="molecule type" value="Genomic_DNA"/>
</dbReference>
<keyword evidence="1" id="KW-0472">Membrane</keyword>
<dbReference type="Pfam" id="PF10092">
    <property type="entry name" value="DUF2330"/>
    <property type="match status" value="1"/>
</dbReference>
<sequence length="360" mass="38157">MTPMMRSAAVVLATCVLALSAGVAAPARACGCGAYIPAQEGPAVTDERALVAWDGTSEDVLMSFDVQGSSASAAWVMPVPSAARVTLGEPEVFDEIDLLTAPRIEYRDSWWPTFDWMKGFASEAPDTAGAQAPTGVSVLARQRIGPFDVTRLTAGDPAALADWLAGRGFPHPPGLDRNLAPYVRDGWEIVAVQLVPGAAGESLTGDLQPLRLSFRSDEVVYPMRLSQSATTPQTVDLTVLADHRMDPSEVPVAGDDPSLAFAGRIEALPPALAEYAGEAAFLTRWKNTIDDPSAIDGDYVFVQASADTPFQEVIYRHRDRGDITGLALVALVAVNGFVAVVALTAGAIVRSRRRGQPTRG</sequence>
<feature type="chain" id="PRO_5040974859" evidence="2">
    <location>
        <begin position="30"/>
        <end position="360"/>
    </location>
</feature>
<keyword evidence="4" id="KW-1185">Reference proteome</keyword>
<dbReference type="Proteomes" id="UP001140293">
    <property type="component" value="Unassembled WGS sequence"/>
</dbReference>
<dbReference type="AlphaFoldDB" id="A0A9X3BQN2"/>
<keyword evidence="1" id="KW-1133">Transmembrane helix</keyword>
<reference evidence="3" key="2">
    <citation type="journal article" date="2022" name="BMC Genomics">
        <title>Comparative genome analysis of mycobacteria focusing on tRNA and non-coding RNA.</title>
        <authorList>
            <person name="Behra P.R.K."/>
            <person name="Pettersson B.M.F."/>
            <person name="Ramesh M."/>
            <person name="Das S."/>
            <person name="Dasgupta S."/>
            <person name="Kirsebom L.A."/>
        </authorList>
    </citation>
    <scope>NUCLEOTIDE SEQUENCE</scope>
    <source>
        <strain evidence="3">DSM 44615</strain>
    </source>
</reference>
<evidence type="ECO:0000313" key="3">
    <source>
        <dbReference type="EMBL" id="MCV7173894.1"/>
    </source>
</evidence>
<comment type="caution">
    <text evidence="3">The sequence shown here is derived from an EMBL/GenBank/DDBJ whole genome shotgun (WGS) entry which is preliminary data.</text>
</comment>
<name>A0A9X3BQN2_9MYCO</name>
<evidence type="ECO:0000256" key="2">
    <source>
        <dbReference type="SAM" id="SignalP"/>
    </source>
</evidence>
<proteinExistence type="predicted"/>
<keyword evidence="1" id="KW-0812">Transmembrane</keyword>
<reference evidence="3" key="1">
    <citation type="submission" date="2020-07" db="EMBL/GenBank/DDBJ databases">
        <authorList>
            <person name="Pettersson B.M.F."/>
            <person name="Behra P.R.K."/>
            <person name="Ramesh M."/>
            <person name="Das S."/>
            <person name="Dasgupta S."/>
            <person name="Kirsebom L.A."/>
        </authorList>
    </citation>
    <scope>NUCLEOTIDE SEQUENCE</scope>
    <source>
        <strain evidence="3">DSM 44615</strain>
    </source>
</reference>
<protein>
    <submittedName>
        <fullName evidence="3">DUF2330 domain-containing protein</fullName>
    </submittedName>
</protein>